<accession>A0ABV6R8F0</accession>
<dbReference type="Proteomes" id="UP001589793">
    <property type="component" value="Unassembled WGS sequence"/>
</dbReference>
<organism evidence="2 3">
    <name type="scientific">Brachybacterium hainanense</name>
    <dbReference type="NCBI Taxonomy" id="1541174"/>
    <lineage>
        <taxon>Bacteria</taxon>
        <taxon>Bacillati</taxon>
        <taxon>Actinomycetota</taxon>
        <taxon>Actinomycetes</taxon>
        <taxon>Micrococcales</taxon>
        <taxon>Dermabacteraceae</taxon>
        <taxon>Brachybacterium</taxon>
    </lineage>
</organism>
<sequence length="357" mass="37728">MLLIARASQAELSAALSPLPLPADPADGWSVGPTSPSGWTAAWIRTEPSLPPEWDRILLGDAEDPRILRVRATGADRRFAWGGGEEHLPIGAAEAVADALALPGGAGLVREALEEHLCRRELDPEEVEDPDADEVGEDGDALLGEAVAALSAAVPGLPELERVQAREITLDRGDAARAREIGRMAADAEGQVRVTPLDAGWFAIASLEDPGIGPDLFFPEDAQRDRWVLSLFRDAGSGCGLSAATPDDVPVLMLWNTGWIEQTDDGAARREEAEALIAALGPDVDAERLRALFRETELPGDPLAAVLDALRIPREALLVLDGDPAAPEGTVLPQEQEQEPDGGGLLGGLRRLLGGRG</sequence>
<dbReference type="RefSeq" id="WP_376978642.1">
    <property type="nucleotide sequence ID" value="NZ_JBHLSV010000004.1"/>
</dbReference>
<proteinExistence type="predicted"/>
<reference evidence="2 3" key="1">
    <citation type="submission" date="2024-09" db="EMBL/GenBank/DDBJ databases">
        <authorList>
            <person name="Sun Q."/>
            <person name="Mori K."/>
        </authorList>
    </citation>
    <scope>NUCLEOTIDE SEQUENCE [LARGE SCALE GENOMIC DNA]</scope>
    <source>
        <strain evidence="2 3">CICC 10874</strain>
    </source>
</reference>
<gene>
    <name evidence="2" type="ORF">ACFFF6_04600</name>
</gene>
<evidence type="ECO:0000313" key="2">
    <source>
        <dbReference type="EMBL" id="MFC0673233.1"/>
    </source>
</evidence>
<name>A0ABV6R8F0_9MICO</name>
<protein>
    <submittedName>
        <fullName evidence="2">Uncharacterized protein</fullName>
    </submittedName>
</protein>
<evidence type="ECO:0000256" key="1">
    <source>
        <dbReference type="SAM" id="MobiDB-lite"/>
    </source>
</evidence>
<feature type="region of interest" description="Disordered" evidence="1">
    <location>
        <begin position="323"/>
        <end position="347"/>
    </location>
</feature>
<evidence type="ECO:0000313" key="3">
    <source>
        <dbReference type="Proteomes" id="UP001589793"/>
    </source>
</evidence>
<comment type="caution">
    <text evidence="2">The sequence shown here is derived from an EMBL/GenBank/DDBJ whole genome shotgun (WGS) entry which is preliminary data.</text>
</comment>
<keyword evidence="3" id="KW-1185">Reference proteome</keyword>
<dbReference type="EMBL" id="JBHLSV010000004">
    <property type="protein sequence ID" value="MFC0673233.1"/>
    <property type="molecule type" value="Genomic_DNA"/>
</dbReference>